<dbReference type="EMBL" id="KZ805581">
    <property type="protein sequence ID" value="PVH93556.1"/>
    <property type="molecule type" value="Genomic_DNA"/>
</dbReference>
<name>A0A2V1D648_9PLEO</name>
<dbReference type="OrthoDB" id="10467606at2759"/>
<gene>
    <name evidence="1" type="ORF">DM02DRAFT_619198</name>
</gene>
<evidence type="ECO:0000313" key="2">
    <source>
        <dbReference type="Proteomes" id="UP000244855"/>
    </source>
</evidence>
<accession>A0A2V1D648</accession>
<reference evidence="1 2" key="1">
    <citation type="journal article" date="2018" name="Sci. Rep.">
        <title>Comparative genomics provides insights into the lifestyle and reveals functional heterogeneity of dark septate endophytic fungi.</title>
        <authorList>
            <person name="Knapp D.G."/>
            <person name="Nemeth J.B."/>
            <person name="Barry K."/>
            <person name="Hainaut M."/>
            <person name="Henrissat B."/>
            <person name="Johnson J."/>
            <person name="Kuo A."/>
            <person name="Lim J.H.P."/>
            <person name="Lipzen A."/>
            <person name="Nolan M."/>
            <person name="Ohm R.A."/>
            <person name="Tamas L."/>
            <person name="Grigoriev I.V."/>
            <person name="Spatafora J.W."/>
            <person name="Nagy L.G."/>
            <person name="Kovacs G.M."/>
        </authorList>
    </citation>
    <scope>NUCLEOTIDE SEQUENCE [LARGE SCALE GENOMIC DNA]</scope>
    <source>
        <strain evidence="1 2">DSE2036</strain>
    </source>
</reference>
<protein>
    <submittedName>
        <fullName evidence="1">Uncharacterized protein</fullName>
    </submittedName>
</protein>
<sequence>MCQPELYDFDCGHRAIGETIPCPSKAQGGACSGMQPPRYYGARNGNCPQCSYPTPVSCAINNARTFLKRHK</sequence>
<dbReference type="Proteomes" id="UP000244855">
    <property type="component" value="Unassembled WGS sequence"/>
</dbReference>
<keyword evidence="2" id="KW-1185">Reference proteome</keyword>
<organism evidence="1 2">
    <name type="scientific">Periconia macrospinosa</name>
    <dbReference type="NCBI Taxonomy" id="97972"/>
    <lineage>
        <taxon>Eukaryota</taxon>
        <taxon>Fungi</taxon>
        <taxon>Dikarya</taxon>
        <taxon>Ascomycota</taxon>
        <taxon>Pezizomycotina</taxon>
        <taxon>Dothideomycetes</taxon>
        <taxon>Pleosporomycetidae</taxon>
        <taxon>Pleosporales</taxon>
        <taxon>Massarineae</taxon>
        <taxon>Periconiaceae</taxon>
        <taxon>Periconia</taxon>
    </lineage>
</organism>
<proteinExistence type="predicted"/>
<dbReference type="AlphaFoldDB" id="A0A2V1D648"/>
<evidence type="ECO:0000313" key="1">
    <source>
        <dbReference type="EMBL" id="PVH93556.1"/>
    </source>
</evidence>